<evidence type="ECO:0008006" key="5">
    <source>
        <dbReference type="Google" id="ProtNLM"/>
    </source>
</evidence>
<evidence type="ECO:0000313" key="4">
    <source>
        <dbReference type="Proteomes" id="UP000663829"/>
    </source>
</evidence>
<comment type="caution">
    <text evidence="2">The sequence shown here is derived from an EMBL/GenBank/DDBJ whole genome shotgun (WGS) entry which is preliminary data.</text>
</comment>
<keyword evidence="1" id="KW-1133">Transmembrane helix</keyword>
<dbReference type="OrthoDB" id="9985077at2759"/>
<sequence length="273" mass="31778">MSRCDKDSKNRVRSIDDELTTRDICQILASKPVHRTIALDCNCPSYIARPKLRFKFRFELLLLCALFRLIAIILYSTAQNVDDSERQMAELCGFSFIALVLSFIIDYYHYWVWWHYRPSCDDRYHCTLSKKHKRYISYHLMGYNRSMPVSDEPCPNSYECTNCRLEHLMIFHLCDHKPQQRNSAVKNLAKPEDTIYIGFHQTSPEFAIAIAHSDFRPSMEGKQMLGYGIYFARSKAGTENKARQNGTYFAAEIHMGKVLEVTKDELPSVSNTK</sequence>
<dbReference type="Proteomes" id="UP000663829">
    <property type="component" value="Unassembled WGS sequence"/>
</dbReference>
<feature type="transmembrane region" description="Helical" evidence="1">
    <location>
        <begin position="58"/>
        <end position="76"/>
    </location>
</feature>
<reference evidence="2" key="1">
    <citation type="submission" date="2021-02" db="EMBL/GenBank/DDBJ databases">
        <authorList>
            <person name="Nowell W R."/>
        </authorList>
    </citation>
    <scope>NUCLEOTIDE SEQUENCE</scope>
</reference>
<dbReference type="EMBL" id="CAJOBC010114274">
    <property type="protein sequence ID" value="CAF4544079.1"/>
    <property type="molecule type" value="Genomic_DNA"/>
</dbReference>
<dbReference type="Proteomes" id="UP000681722">
    <property type="component" value="Unassembled WGS sequence"/>
</dbReference>
<protein>
    <recommendedName>
        <fullName evidence="5">PARP catalytic domain-containing protein</fullName>
    </recommendedName>
</protein>
<keyword evidence="4" id="KW-1185">Reference proteome</keyword>
<gene>
    <name evidence="2" type="ORF">GPM918_LOCUS44718</name>
    <name evidence="3" type="ORF">SRO942_LOCUS46716</name>
</gene>
<name>A0A816DNE9_9BILA</name>
<evidence type="ECO:0000313" key="3">
    <source>
        <dbReference type="EMBL" id="CAF4544079.1"/>
    </source>
</evidence>
<dbReference type="AlphaFoldDB" id="A0A816DNE9"/>
<proteinExistence type="predicted"/>
<dbReference type="Gene3D" id="3.90.228.10">
    <property type="match status" value="1"/>
</dbReference>
<accession>A0A816DNE9</accession>
<keyword evidence="1" id="KW-0472">Membrane</keyword>
<dbReference type="SUPFAM" id="SSF56399">
    <property type="entry name" value="ADP-ribosylation"/>
    <property type="match status" value="1"/>
</dbReference>
<evidence type="ECO:0000256" key="1">
    <source>
        <dbReference type="SAM" id="Phobius"/>
    </source>
</evidence>
<organism evidence="2 4">
    <name type="scientific">Didymodactylos carnosus</name>
    <dbReference type="NCBI Taxonomy" id="1234261"/>
    <lineage>
        <taxon>Eukaryota</taxon>
        <taxon>Metazoa</taxon>
        <taxon>Spiralia</taxon>
        <taxon>Gnathifera</taxon>
        <taxon>Rotifera</taxon>
        <taxon>Eurotatoria</taxon>
        <taxon>Bdelloidea</taxon>
        <taxon>Philodinida</taxon>
        <taxon>Philodinidae</taxon>
        <taxon>Didymodactylos</taxon>
    </lineage>
</organism>
<evidence type="ECO:0000313" key="2">
    <source>
        <dbReference type="EMBL" id="CAF1637001.1"/>
    </source>
</evidence>
<keyword evidence="1" id="KW-0812">Transmembrane</keyword>
<dbReference type="EMBL" id="CAJNOQ010045833">
    <property type="protein sequence ID" value="CAF1637001.1"/>
    <property type="molecule type" value="Genomic_DNA"/>
</dbReference>
<feature type="non-terminal residue" evidence="2">
    <location>
        <position position="273"/>
    </location>
</feature>
<feature type="transmembrane region" description="Helical" evidence="1">
    <location>
        <begin position="88"/>
        <end position="108"/>
    </location>
</feature>